<sequence length="137" mass="15947">MYKKIIEPRVSETDGVGHINNTTLPIWFEAARNPIFKLFTPDDSFENWRMIILNINIDYVSQVYFGIDVEVCTWVKKLGNSSLELYEEIRQNGNLCAKGKAVYVNYHTGNQKSELIPDHIRKELEKHLYEETPEPGE</sequence>
<proteinExistence type="predicted"/>
<gene>
    <name evidence="1" type="ORF">ACFQ3N_03875</name>
</gene>
<dbReference type="Proteomes" id="UP001597040">
    <property type="component" value="Unassembled WGS sequence"/>
</dbReference>
<dbReference type="GO" id="GO:0016787">
    <property type="term" value="F:hydrolase activity"/>
    <property type="evidence" value="ECO:0007669"/>
    <property type="project" value="UniProtKB-KW"/>
</dbReference>
<dbReference type="Pfam" id="PF13279">
    <property type="entry name" value="4HBT_2"/>
    <property type="match status" value="1"/>
</dbReference>
<dbReference type="EMBL" id="JBHTKJ010000007">
    <property type="protein sequence ID" value="MFD1037563.1"/>
    <property type="molecule type" value="Genomic_DNA"/>
</dbReference>
<reference evidence="2" key="1">
    <citation type="journal article" date="2019" name="Int. J. Syst. Evol. Microbiol.">
        <title>The Global Catalogue of Microorganisms (GCM) 10K type strain sequencing project: providing services to taxonomists for standard genome sequencing and annotation.</title>
        <authorList>
            <consortium name="The Broad Institute Genomics Platform"/>
            <consortium name="The Broad Institute Genome Sequencing Center for Infectious Disease"/>
            <person name="Wu L."/>
            <person name="Ma J."/>
        </authorList>
    </citation>
    <scope>NUCLEOTIDE SEQUENCE [LARGE SCALE GENOMIC DNA]</scope>
    <source>
        <strain evidence="2">CCUG 56754</strain>
    </source>
</reference>
<keyword evidence="1" id="KW-0378">Hydrolase</keyword>
<dbReference type="EC" id="3.1.2.-" evidence="1"/>
<protein>
    <submittedName>
        <fullName evidence="1">Acyl-CoA thioesterase</fullName>
        <ecNumber evidence="1">3.1.2.-</ecNumber>
    </submittedName>
</protein>
<evidence type="ECO:0000313" key="1">
    <source>
        <dbReference type="EMBL" id="MFD1037563.1"/>
    </source>
</evidence>
<evidence type="ECO:0000313" key="2">
    <source>
        <dbReference type="Proteomes" id="UP001597040"/>
    </source>
</evidence>
<accession>A0ABW3LHG1</accession>
<dbReference type="Gene3D" id="3.10.129.10">
    <property type="entry name" value="Hotdog Thioesterase"/>
    <property type="match status" value="1"/>
</dbReference>
<dbReference type="InterPro" id="IPR029069">
    <property type="entry name" value="HotDog_dom_sf"/>
</dbReference>
<dbReference type="SUPFAM" id="SSF54637">
    <property type="entry name" value="Thioesterase/thiol ester dehydrase-isomerase"/>
    <property type="match status" value="1"/>
</dbReference>
<organism evidence="1 2">
    <name type="scientific">Virgibacillus byunsanensis</name>
    <dbReference type="NCBI Taxonomy" id="570945"/>
    <lineage>
        <taxon>Bacteria</taxon>
        <taxon>Bacillati</taxon>
        <taxon>Bacillota</taxon>
        <taxon>Bacilli</taxon>
        <taxon>Bacillales</taxon>
        <taxon>Bacillaceae</taxon>
        <taxon>Virgibacillus</taxon>
    </lineage>
</organism>
<comment type="caution">
    <text evidence="1">The sequence shown here is derived from an EMBL/GenBank/DDBJ whole genome shotgun (WGS) entry which is preliminary data.</text>
</comment>
<dbReference type="RefSeq" id="WP_390359700.1">
    <property type="nucleotide sequence ID" value="NZ_JBHTKJ010000007.1"/>
</dbReference>
<name>A0ABW3LHG1_9BACI</name>
<keyword evidence="2" id="KW-1185">Reference proteome</keyword>
<dbReference type="CDD" id="cd00586">
    <property type="entry name" value="4HBT"/>
    <property type="match status" value="1"/>
</dbReference>